<evidence type="ECO:0000256" key="1">
    <source>
        <dbReference type="ARBA" id="ARBA00004389"/>
    </source>
</evidence>
<dbReference type="NCBIfam" id="NF041549">
    <property type="entry name" value="PssD"/>
    <property type="match status" value="1"/>
</dbReference>
<gene>
    <name evidence="6" type="primary">pssD</name>
    <name evidence="6" type="ORF">ACFOUW_10305</name>
</gene>
<dbReference type="SUPFAM" id="SSF53756">
    <property type="entry name" value="UDP-Glycosyltransferase/glycogen phosphorylase"/>
    <property type="match status" value="1"/>
</dbReference>
<dbReference type="InterPro" id="IPR013969">
    <property type="entry name" value="Oligosacch_biosynth_Alg14"/>
</dbReference>
<dbReference type="Pfam" id="PF08660">
    <property type="entry name" value="Alg14"/>
    <property type="match status" value="1"/>
</dbReference>
<keyword evidence="4" id="KW-1133">Transmembrane helix</keyword>
<keyword evidence="3" id="KW-0256">Endoplasmic reticulum</keyword>
<evidence type="ECO:0000256" key="5">
    <source>
        <dbReference type="ARBA" id="ARBA00023136"/>
    </source>
</evidence>
<sequence length="149" mass="17142">MRILFVCSTGGHLAQLMALRPWWEEHERLWVTFDLEPAKTQLADEQVIWGHHPTTRHVPNLFRNAVLATKVLRTYRPDVVVSTGAGLAIPYFPLGKLFGARTVYLEVYDRIDSPTITGRVCYPFADLFCLQWEEQRRSYPKGVVVGRTL</sequence>
<keyword evidence="7" id="KW-1185">Reference proteome</keyword>
<reference evidence="7" key="1">
    <citation type="journal article" date="2019" name="Int. J. Syst. Evol. Microbiol.">
        <title>The Global Catalogue of Microorganisms (GCM) 10K type strain sequencing project: providing services to taxonomists for standard genome sequencing and annotation.</title>
        <authorList>
            <consortium name="The Broad Institute Genomics Platform"/>
            <consortium name="The Broad Institute Genome Sequencing Center for Infectious Disease"/>
            <person name="Wu L."/>
            <person name="Ma J."/>
        </authorList>
    </citation>
    <scope>NUCLEOTIDE SEQUENCE [LARGE SCALE GENOMIC DNA]</scope>
    <source>
        <strain evidence="7">CGMCC 4.7241</strain>
    </source>
</reference>
<dbReference type="Proteomes" id="UP001595699">
    <property type="component" value="Unassembled WGS sequence"/>
</dbReference>
<accession>A0ABV7Y9F5</accession>
<protein>
    <submittedName>
        <fullName evidence="6">PssD/Cps14F family polysaccharide biosynthesis glycosyltransferase</fullName>
    </submittedName>
</protein>
<keyword evidence="5" id="KW-0472">Membrane</keyword>
<dbReference type="Gene3D" id="3.40.50.2000">
    <property type="entry name" value="Glycogen Phosphorylase B"/>
    <property type="match status" value="1"/>
</dbReference>
<evidence type="ECO:0000256" key="3">
    <source>
        <dbReference type="ARBA" id="ARBA00022824"/>
    </source>
</evidence>
<dbReference type="PANTHER" id="PTHR12154">
    <property type="entry name" value="GLYCOSYL TRANSFERASE-RELATED"/>
    <property type="match status" value="1"/>
</dbReference>
<evidence type="ECO:0000313" key="7">
    <source>
        <dbReference type="Proteomes" id="UP001595699"/>
    </source>
</evidence>
<proteinExistence type="predicted"/>
<organism evidence="6 7">
    <name type="scientific">Tenggerimyces flavus</name>
    <dbReference type="NCBI Taxonomy" id="1708749"/>
    <lineage>
        <taxon>Bacteria</taxon>
        <taxon>Bacillati</taxon>
        <taxon>Actinomycetota</taxon>
        <taxon>Actinomycetes</taxon>
        <taxon>Propionibacteriales</taxon>
        <taxon>Nocardioidaceae</taxon>
        <taxon>Tenggerimyces</taxon>
    </lineage>
</organism>
<name>A0ABV7Y9F5_9ACTN</name>
<comment type="subcellular location">
    <subcellularLocation>
        <location evidence="1">Endoplasmic reticulum membrane</location>
        <topology evidence="1">Single-pass membrane protein</topology>
    </subcellularLocation>
</comment>
<evidence type="ECO:0000313" key="6">
    <source>
        <dbReference type="EMBL" id="MFC3761232.1"/>
    </source>
</evidence>
<keyword evidence="2" id="KW-0812">Transmembrane</keyword>
<dbReference type="PANTHER" id="PTHR12154:SF4">
    <property type="entry name" value="UDP-N-ACETYLGLUCOSAMINE TRANSFERASE SUBUNIT ALG14 HOMOLOG"/>
    <property type="match status" value="1"/>
</dbReference>
<comment type="caution">
    <text evidence="6">The sequence shown here is derived from an EMBL/GenBank/DDBJ whole genome shotgun (WGS) entry which is preliminary data.</text>
</comment>
<dbReference type="RefSeq" id="WP_205117445.1">
    <property type="nucleotide sequence ID" value="NZ_JAFBCM010000001.1"/>
</dbReference>
<evidence type="ECO:0000256" key="2">
    <source>
        <dbReference type="ARBA" id="ARBA00022692"/>
    </source>
</evidence>
<evidence type="ECO:0000256" key="4">
    <source>
        <dbReference type="ARBA" id="ARBA00022989"/>
    </source>
</evidence>
<dbReference type="EMBL" id="JBHRZH010000006">
    <property type="protein sequence ID" value="MFC3761232.1"/>
    <property type="molecule type" value="Genomic_DNA"/>
</dbReference>